<protein>
    <submittedName>
        <fullName evidence="1">Aminotransferase</fullName>
    </submittedName>
</protein>
<accession>A0A2N6VQG0</accession>
<dbReference type="Pfam" id="PF12897">
    <property type="entry name" value="Asp_aminotransf"/>
    <property type="match status" value="1"/>
</dbReference>
<dbReference type="GO" id="GO:0004069">
    <property type="term" value="F:L-aspartate:2-oxoglutarate aminotransferase activity"/>
    <property type="evidence" value="ECO:0007669"/>
    <property type="project" value="InterPro"/>
</dbReference>
<dbReference type="Gene3D" id="3.40.640.10">
    <property type="entry name" value="Type I PLP-dependent aspartate aminotransferase-like (Major domain)"/>
    <property type="match status" value="1"/>
</dbReference>
<dbReference type="CDD" id="cd00609">
    <property type="entry name" value="AAT_like"/>
    <property type="match status" value="1"/>
</dbReference>
<keyword evidence="1" id="KW-0808">Transferase</keyword>
<name>A0A2N6VQG0_9MICO</name>
<dbReference type="InterPro" id="IPR024551">
    <property type="entry name" value="AspAT_Ic"/>
</dbReference>
<sequence>MMLRIVNIEHHESQGFFMENLAHAQKEYTAFQERGLSLDITRGKPSVEQLDLSADLLTNVTNETATAADGTDTRNYGGLKGLTELREIFSPLLQVPTQQLFAQGNSSLVLMSQVLQFHLLHDSPDGTAWAGKKRAILCPVPGYDRHFGLAESLGFKLIPIEMDDEGPVLEQVTEYASRDDVKGMWVVPAYSNPTGINVSPERAQALAEMPASADFKLFWDNAYALHHLGDNNQAPVLDILDVCSKAGNPNRVWIFASTSKVTQAGAGVAFIGSSQQNMEWYESCLSPTCIGPDKINHLRHARFFRSADGVRAHMQAHAAILQPKFELVEKVLDRDLGSVEGVSWTQPHGGYFITLTVPQGTASRVVELAAQAGVKLTPAGSTHPYGEDPTDSIIRLAPSMPTLEELEVAIEGLVACVRVAVAERAEG</sequence>
<comment type="caution">
    <text evidence="1">The sequence shown here is derived from an EMBL/GenBank/DDBJ whole genome shotgun (WGS) entry which is preliminary data.</text>
</comment>
<dbReference type="SUPFAM" id="SSF53383">
    <property type="entry name" value="PLP-dependent transferases"/>
    <property type="match status" value="1"/>
</dbReference>
<dbReference type="InterPro" id="IPR015421">
    <property type="entry name" value="PyrdxlP-dep_Trfase_major"/>
</dbReference>
<dbReference type="OrthoDB" id="9802328at2"/>
<dbReference type="AlphaFoldDB" id="A0A2N6VQG0"/>
<evidence type="ECO:0000313" key="2">
    <source>
        <dbReference type="Proteomes" id="UP000235598"/>
    </source>
</evidence>
<dbReference type="EMBL" id="PNHK01000001">
    <property type="protein sequence ID" value="PMD06278.1"/>
    <property type="molecule type" value="Genomic_DNA"/>
</dbReference>
<organism evidence="1 2">
    <name type="scientific">Brevibacterium paucivorans</name>
    <dbReference type="NCBI Taxonomy" id="170994"/>
    <lineage>
        <taxon>Bacteria</taxon>
        <taxon>Bacillati</taxon>
        <taxon>Actinomycetota</taxon>
        <taxon>Actinomycetes</taxon>
        <taxon>Micrococcales</taxon>
        <taxon>Brevibacteriaceae</taxon>
        <taxon>Brevibacterium</taxon>
    </lineage>
</organism>
<dbReference type="PANTHER" id="PTHR43799:SF1">
    <property type="entry name" value="ASPARTATE AMINOTRANSFERASE"/>
    <property type="match status" value="1"/>
</dbReference>
<evidence type="ECO:0000313" key="1">
    <source>
        <dbReference type="EMBL" id="PMD06278.1"/>
    </source>
</evidence>
<keyword evidence="1" id="KW-0032">Aminotransferase</keyword>
<dbReference type="PANTHER" id="PTHR43799">
    <property type="entry name" value="AMINOTRANSFERASE, PUTATIVE-RELATED"/>
    <property type="match status" value="1"/>
</dbReference>
<proteinExistence type="predicted"/>
<gene>
    <name evidence="1" type="ORF">CJ199_02590</name>
</gene>
<dbReference type="InterPro" id="IPR015422">
    <property type="entry name" value="PyrdxlP-dep_Trfase_small"/>
</dbReference>
<dbReference type="InterPro" id="IPR015424">
    <property type="entry name" value="PyrdxlP-dep_Trfase"/>
</dbReference>
<reference evidence="1 2" key="1">
    <citation type="submission" date="2017-09" db="EMBL/GenBank/DDBJ databases">
        <title>Bacterial strain isolated from the female urinary microbiota.</title>
        <authorList>
            <person name="Thomas-White K."/>
            <person name="Kumar N."/>
            <person name="Forster S."/>
            <person name="Putonti C."/>
            <person name="Lawley T."/>
            <person name="Wolfe A.J."/>
        </authorList>
    </citation>
    <scope>NUCLEOTIDE SEQUENCE [LARGE SCALE GENOMIC DNA]</scope>
    <source>
        <strain evidence="1 2">UMB1301</strain>
    </source>
</reference>
<dbReference type="Gene3D" id="3.90.1150.10">
    <property type="entry name" value="Aspartate Aminotransferase, domain 1"/>
    <property type="match status" value="1"/>
</dbReference>
<dbReference type="Proteomes" id="UP000235598">
    <property type="component" value="Unassembled WGS sequence"/>
</dbReference>